<dbReference type="EMBL" id="CAJOBC010003197">
    <property type="protein sequence ID" value="CAF3771717.1"/>
    <property type="molecule type" value="Genomic_DNA"/>
</dbReference>
<protein>
    <submittedName>
        <fullName evidence="1">Uncharacterized protein</fullName>
    </submittedName>
</protein>
<keyword evidence="5" id="KW-1185">Reference proteome</keyword>
<dbReference type="Proteomes" id="UP000663829">
    <property type="component" value="Unassembled WGS sequence"/>
</dbReference>
<accession>A0A814GSV7</accession>
<sequence>MLSVTSKSTSKSLDIGVRKDTSRIIMTQMNDDDKPLGPSKIVQLQVFFDELFEKLFNLITNNGVVRPAETELIQMIIGLITEMIHELNLELAVFHLSLSKRLSSSIHVNVLILLTVLHYQERHFSEQVDRMDKEKPRLLNYFINMVGIVPIRRQIGHFKENTSENFKGGRGGVRVSVDESGLNHMRSLSNSSHKIIKNNLQTQQNLSRKELQQICNGKLQTADERWILKYIQQPTDTVVEEFHLHWNNIEKVIHQQVQREKNQQRGLIVINFFHIIGSLSSALINQGSVAKFVDELFLSSAGVADENLKNKGQCMVSGLFAYLKNISLPMSFTVSNNSYTLSPKGVNYFQKLPKPNQKLSNLIDLMNKTDNNNTVRNEVPITSIKNFCFFLESIIATENKFMEKYDAIPTIFAHYDKDQSYIKLLDKARGCNAKCPCCLRPCDVDHGLVKSHPGDDGNKHSCTTGHQLRAFSGIKFEITNEASLKQWDQIDNNDYIFVRGTRKKWFEMKFDYPAWDFDLLTTIEESNRLKSKFFMDYVTINTAQPALAAYHYVLLLDSSRSMNGDRWQNLCAGVSKLVKARMTSGTADRCTITDQDTVHGIAHRLDQP</sequence>
<organism evidence="1 5">
    <name type="scientific">Didymodactylos carnosus</name>
    <dbReference type="NCBI Taxonomy" id="1234261"/>
    <lineage>
        <taxon>Eukaryota</taxon>
        <taxon>Metazoa</taxon>
        <taxon>Spiralia</taxon>
        <taxon>Gnathifera</taxon>
        <taxon>Rotifera</taxon>
        <taxon>Eurotatoria</taxon>
        <taxon>Bdelloidea</taxon>
        <taxon>Philodinida</taxon>
        <taxon>Philodinidae</taxon>
        <taxon>Didymodactylos</taxon>
    </lineage>
</organism>
<comment type="caution">
    <text evidence="1">The sequence shown here is derived from an EMBL/GenBank/DDBJ whole genome shotgun (WGS) entry which is preliminary data.</text>
</comment>
<dbReference type="EMBL" id="CAJNOQ010003197">
    <property type="protein sequence ID" value="CAF1000269.1"/>
    <property type="molecule type" value="Genomic_DNA"/>
</dbReference>
<evidence type="ECO:0000313" key="4">
    <source>
        <dbReference type="EMBL" id="CAF3826934.1"/>
    </source>
</evidence>
<dbReference type="Proteomes" id="UP000677228">
    <property type="component" value="Unassembled WGS sequence"/>
</dbReference>
<dbReference type="EMBL" id="CAJNOK010008361">
    <property type="protein sequence ID" value="CAF1061428.1"/>
    <property type="molecule type" value="Genomic_DNA"/>
</dbReference>
<reference evidence="1" key="1">
    <citation type="submission" date="2021-02" db="EMBL/GenBank/DDBJ databases">
        <authorList>
            <person name="Nowell W R."/>
        </authorList>
    </citation>
    <scope>NUCLEOTIDE SEQUENCE</scope>
</reference>
<name>A0A814GSV7_9BILA</name>
<dbReference type="Proteomes" id="UP000681722">
    <property type="component" value="Unassembled WGS sequence"/>
</dbReference>
<evidence type="ECO:0000313" key="5">
    <source>
        <dbReference type="Proteomes" id="UP000663829"/>
    </source>
</evidence>
<dbReference type="EMBL" id="CAJOBA010008376">
    <property type="protein sequence ID" value="CAF3826934.1"/>
    <property type="molecule type" value="Genomic_DNA"/>
</dbReference>
<evidence type="ECO:0000313" key="3">
    <source>
        <dbReference type="EMBL" id="CAF3771717.1"/>
    </source>
</evidence>
<gene>
    <name evidence="1" type="ORF">GPM918_LOCUS13718</name>
    <name evidence="2" type="ORF">OVA965_LOCUS17436</name>
    <name evidence="3" type="ORF">SRO942_LOCUS13718</name>
    <name evidence="4" type="ORF">TMI583_LOCUS17447</name>
</gene>
<evidence type="ECO:0000313" key="1">
    <source>
        <dbReference type="EMBL" id="CAF1000269.1"/>
    </source>
</evidence>
<evidence type="ECO:0000313" key="2">
    <source>
        <dbReference type="EMBL" id="CAF1061428.1"/>
    </source>
</evidence>
<proteinExistence type="predicted"/>
<dbReference type="Proteomes" id="UP000682733">
    <property type="component" value="Unassembled WGS sequence"/>
</dbReference>
<dbReference type="AlphaFoldDB" id="A0A814GSV7"/>